<keyword evidence="1" id="KW-0614">Plasmid</keyword>
<proteinExistence type="predicted"/>
<sequence>MTHYTHELTNTEIACGITLEQVARELPRALVRGDRVHLDGQLSPALATSVARAAFGTDDVEFVGIGKHTGFLIYRRI</sequence>
<name>C3UMX0_9MICO</name>
<dbReference type="AlphaFoldDB" id="C3UMX0"/>
<protein>
    <submittedName>
        <fullName evidence="1">Uncharacterized protein</fullName>
    </submittedName>
</protein>
<reference evidence="1" key="1">
    <citation type="submission" date="2008-12" db="EMBL/GenBank/DDBJ databases">
        <authorList>
            <person name="Andeer P."/>
            <person name="Stahl D.A."/>
            <person name="Bruce N.C."/>
            <person name="Strand S.E."/>
        </authorList>
    </citation>
    <scope>NUCLEOTIDE SEQUENCE</scope>
    <source>
        <strain evidence="1">MA1</strain>
        <plasmid evidence="1">pMA1</plasmid>
    </source>
</reference>
<dbReference type="EMBL" id="FJ577793">
    <property type="protein sequence ID" value="ACO88861.1"/>
    <property type="molecule type" value="Genomic_DNA"/>
</dbReference>
<reference evidence="1" key="2">
    <citation type="journal article" date="2009" name="Appl. Environ. Microbiol.">
        <title>Lateral transfer of genes for hexahydro-1,3,5-trinitro-1,3,5-triazine (RDX) degradation.</title>
        <authorList>
            <person name="Andeer P.F."/>
            <person name="Stahl D.A."/>
            <person name="Bruce N.C."/>
            <person name="Strand S.E."/>
        </authorList>
    </citation>
    <scope>NUCLEOTIDE SEQUENCE</scope>
    <source>
        <strain evidence="1">MA1</strain>
        <plasmid evidence="1">pMA1</plasmid>
    </source>
</reference>
<accession>C3UMX0</accession>
<evidence type="ECO:0000313" key="1">
    <source>
        <dbReference type="EMBL" id="ACO88861.1"/>
    </source>
</evidence>
<geneLocation type="plasmid" evidence="1">
    <name>pMA1</name>
</geneLocation>
<organism evidence="1">
    <name type="scientific">Microbacterium sp. MA1</name>
    <dbReference type="NCBI Taxonomy" id="614068"/>
    <lineage>
        <taxon>Bacteria</taxon>
        <taxon>Bacillati</taxon>
        <taxon>Actinomycetota</taxon>
        <taxon>Actinomycetes</taxon>
        <taxon>Micrococcales</taxon>
        <taxon>Microbacteriaceae</taxon>
        <taxon>Microbacterium</taxon>
    </lineage>
</organism>